<feature type="region of interest" description="Disordered" evidence="1">
    <location>
        <begin position="1"/>
        <end position="70"/>
    </location>
</feature>
<proteinExistence type="predicted"/>
<feature type="region of interest" description="Disordered" evidence="1">
    <location>
        <begin position="218"/>
        <end position="274"/>
    </location>
</feature>
<feature type="transmembrane region" description="Helical" evidence="2">
    <location>
        <begin position="323"/>
        <end position="342"/>
    </location>
</feature>
<dbReference type="AlphaFoldDB" id="L2GS10"/>
<dbReference type="InParanoid" id="L2GS10"/>
<reference evidence="4" key="1">
    <citation type="submission" date="2011-03" db="EMBL/GenBank/DDBJ databases">
        <title>The genome sequence of Vavraia culicis strain floridensis.</title>
        <authorList>
            <consortium name="The Broad Institute Genome Sequencing Platform"/>
            <person name="Cuomo C."/>
            <person name="Becnel J."/>
            <person name="Sanscrainte N."/>
            <person name="Young S.K."/>
            <person name="Zeng Q."/>
            <person name="Gargeya S."/>
            <person name="Fitzgerald M."/>
            <person name="Haas B."/>
            <person name="Abouelleil A."/>
            <person name="Alvarado L."/>
            <person name="Arachchi H.M."/>
            <person name="Berlin A."/>
            <person name="Chapman S.B."/>
            <person name="Gearin G."/>
            <person name="Goldberg J."/>
            <person name="Griggs A."/>
            <person name="Gujja S."/>
            <person name="Hansen M."/>
            <person name="Heiman D."/>
            <person name="Howarth C."/>
            <person name="Larimer J."/>
            <person name="Lui A."/>
            <person name="MacDonald P.J.P."/>
            <person name="McCowen C."/>
            <person name="Montmayeur A."/>
            <person name="Murphy C."/>
            <person name="Neiman D."/>
            <person name="Pearson M."/>
            <person name="Priest M."/>
            <person name="Roberts A."/>
            <person name="Saif S."/>
            <person name="Shea T."/>
            <person name="Sisk P."/>
            <person name="Stolte C."/>
            <person name="Sykes S."/>
            <person name="Wortman J."/>
            <person name="Nusbaum C."/>
            <person name="Birren B."/>
        </authorList>
    </citation>
    <scope>NUCLEOTIDE SEQUENCE [LARGE SCALE GENOMIC DNA]</scope>
    <source>
        <strain evidence="4">floridensis</strain>
    </source>
</reference>
<evidence type="ECO:0000256" key="2">
    <source>
        <dbReference type="SAM" id="Phobius"/>
    </source>
</evidence>
<feature type="compositionally biased region" description="Basic and acidic residues" evidence="1">
    <location>
        <begin position="36"/>
        <end position="70"/>
    </location>
</feature>
<accession>L2GS10</accession>
<dbReference type="HOGENOM" id="CLU_403426_0_0_1"/>
<keyword evidence="2" id="KW-0472">Membrane</keyword>
<dbReference type="RefSeq" id="XP_008075436.1">
    <property type="nucleotide sequence ID" value="XM_008077245.1"/>
</dbReference>
<sequence length="682" mass="77049">MEVKHKRIKNFRTNEPEREDEHKNVESMNGTAGDCGEEKALMSCDSRERGAPINADDHNEDENKGSAGKDEKMRCINTEHEQKGNGQHAVARSSTVLVHFYSALRCFARIALFITYHLIVHVVLLPCVALRYFIVTSLLVKLAVHCVRLERIGKDRYLQNEYLCVLGRGESGRRWCKGMVGTVVYVLYTFVRDYGALFCSKGRRVECEGDGRKMKREMNNECSSSSKGEIETCDEGKSSKKIKRKNRKDNGPVMGKRNDEERKSTRKRSRTVKERCKVKQKESRVHKFMYSINDLIHKTLAGKSNNTFCCTVIYNLRDDIVDALYVLHLPYFVGQLVLFVLLHSKVPGMVQRTNIFSGMALAPSVKHVLSYVLGSLIVRSSGVLLVLSIDVLNALIINAYTSVVNNAIYNVVLFAIDSTWLRCSANFVCLLLFEQNCLNFCNLSMIDFIMHEIKNNDFKGQFMAKIRFVYALMQCIKQRTARTFNHAGHSNWYGSTYTGEQTGSAADRVTDTAAEECSTALSFSEQESADEYEVFGHGGSIDGFFTAIDSASYVRDEGGCANDSAPHIFGKKSHSIGKALLVKHCSILHALHKHLITTKQCTRYAPLFVLSTVLLLVLRHNNLLTLNNALFAVCTLLFLNRMHELNIKYFLVLLMLVMSGVRASTSVFVVYWVVRAKKRMVN</sequence>
<feature type="transmembrane region" description="Helical" evidence="2">
    <location>
        <begin position="110"/>
        <end position="134"/>
    </location>
</feature>
<dbReference type="OrthoDB" id="10573135at2759"/>
<evidence type="ECO:0000313" key="3">
    <source>
        <dbReference type="EMBL" id="ELA46093.1"/>
    </source>
</evidence>
<evidence type="ECO:0000256" key="1">
    <source>
        <dbReference type="SAM" id="MobiDB-lite"/>
    </source>
</evidence>
<gene>
    <name evidence="3" type="ORF">VCUG_02428</name>
</gene>
<feature type="transmembrane region" description="Helical" evidence="2">
    <location>
        <begin position="395"/>
        <end position="416"/>
    </location>
</feature>
<keyword evidence="2" id="KW-1133">Transmembrane helix</keyword>
<feature type="compositionally biased region" description="Basic and acidic residues" evidence="1">
    <location>
        <begin position="12"/>
        <end position="25"/>
    </location>
</feature>
<feature type="compositionally biased region" description="Basic residues" evidence="1">
    <location>
        <begin position="1"/>
        <end position="10"/>
    </location>
</feature>
<feature type="transmembrane region" description="Helical" evidence="2">
    <location>
        <begin position="368"/>
        <end position="389"/>
    </location>
</feature>
<protein>
    <submittedName>
        <fullName evidence="3">Uncharacterized protein</fullName>
    </submittedName>
</protein>
<dbReference type="VEuPathDB" id="MicrosporidiaDB:VCUG_02428"/>
<keyword evidence="2" id="KW-0812">Transmembrane</keyword>
<organism evidence="3 4">
    <name type="scientific">Vavraia culicis (isolate floridensis)</name>
    <name type="common">Microsporidian parasite</name>
    <dbReference type="NCBI Taxonomy" id="948595"/>
    <lineage>
        <taxon>Eukaryota</taxon>
        <taxon>Fungi</taxon>
        <taxon>Fungi incertae sedis</taxon>
        <taxon>Microsporidia</taxon>
        <taxon>Pleistophoridae</taxon>
        <taxon>Vavraia</taxon>
    </lineage>
</organism>
<evidence type="ECO:0000313" key="4">
    <source>
        <dbReference type="Proteomes" id="UP000011081"/>
    </source>
</evidence>
<keyword evidence="4" id="KW-1185">Reference proteome</keyword>
<name>L2GS10_VAVCU</name>
<dbReference type="GeneID" id="19880290"/>
<dbReference type="EMBL" id="GL877465">
    <property type="protein sequence ID" value="ELA46093.1"/>
    <property type="molecule type" value="Genomic_DNA"/>
</dbReference>
<feature type="transmembrane region" description="Helical" evidence="2">
    <location>
        <begin position="624"/>
        <end position="642"/>
    </location>
</feature>
<feature type="compositionally biased region" description="Basic and acidic residues" evidence="1">
    <location>
        <begin position="228"/>
        <end position="238"/>
    </location>
</feature>
<feature type="transmembrane region" description="Helical" evidence="2">
    <location>
        <begin position="649"/>
        <end position="674"/>
    </location>
</feature>
<dbReference type="OMA" id="RCINTEH"/>
<dbReference type="Proteomes" id="UP000011081">
    <property type="component" value="Unassembled WGS sequence"/>
</dbReference>